<dbReference type="SUPFAM" id="SSF53098">
    <property type="entry name" value="Ribonuclease H-like"/>
    <property type="match status" value="1"/>
</dbReference>
<dbReference type="EMBL" id="GECU01032202">
    <property type="protein sequence ID" value="JAS75504.1"/>
    <property type="molecule type" value="Transcribed_RNA"/>
</dbReference>
<keyword evidence="1" id="KW-0175">Coiled coil</keyword>
<dbReference type="InterPro" id="IPR052958">
    <property type="entry name" value="IFN-induced_PKR_regulator"/>
</dbReference>
<dbReference type="PANTHER" id="PTHR46289:SF19">
    <property type="entry name" value="ZINC FINGER MYM-TYPE CONTAINING 1"/>
    <property type="match status" value="1"/>
</dbReference>
<dbReference type="InterPro" id="IPR008906">
    <property type="entry name" value="HATC_C_dom"/>
</dbReference>
<sequence length="415" mass="47399">GAANMSGTYSGLQARIKQKNPAAKYIHCCAHALNLVINDSVSNIPEIRTFFDNVQSLYVFFKTISRWALLTKSAMLQKTLKKVCPTRWTSRNQAVDALRCGYFDIMKVLTFLTLEGKDQEEINQAKSLLKYFEQFSTVILIVIESVLLETMDIISKKLQSTEEDLEHATKMLLNLKTKINKLRNEWQTVKADATKLCLQWKVVPHFIDSRTKKKTRMFDEVQVDDPIKDNEKRFRVEVFNRSLDIITTQLTERFEAVTHITSSFQCLKPSFLVGASDEEILESSKILILNYQDDVSLNLGPQLVRLKTCFLSHVEKLKSIRDLADTLIVRAQVGSSFPDVVNACLIFLTLPVTTASAERSFLKLKLIKNYLRSTMSQERLSALATISIERSRARHINLDDTITQFASMKSRKKIS</sequence>
<proteinExistence type="predicted"/>
<feature type="domain" description="HAT C-terminal dimerisation" evidence="2">
    <location>
        <begin position="332"/>
        <end position="390"/>
    </location>
</feature>
<organism evidence="3">
    <name type="scientific">Homalodisca liturata</name>
    <dbReference type="NCBI Taxonomy" id="320908"/>
    <lineage>
        <taxon>Eukaryota</taxon>
        <taxon>Metazoa</taxon>
        <taxon>Ecdysozoa</taxon>
        <taxon>Arthropoda</taxon>
        <taxon>Hexapoda</taxon>
        <taxon>Insecta</taxon>
        <taxon>Pterygota</taxon>
        <taxon>Neoptera</taxon>
        <taxon>Paraneoptera</taxon>
        <taxon>Hemiptera</taxon>
        <taxon>Auchenorrhyncha</taxon>
        <taxon>Membracoidea</taxon>
        <taxon>Cicadellidae</taxon>
        <taxon>Cicadellinae</taxon>
        <taxon>Proconiini</taxon>
        <taxon>Homalodisca</taxon>
    </lineage>
</organism>
<dbReference type="PANTHER" id="PTHR46289">
    <property type="entry name" value="52 KDA REPRESSOR OF THE INHIBITOR OF THE PROTEIN KINASE-LIKE PROTEIN-RELATED"/>
    <property type="match status" value="1"/>
</dbReference>
<accession>A0A1B6HLG5</accession>
<evidence type="ECO:0000313" key="3">
    <source>
        <dbReference type="EMBL" id="JAS75504.1"/>
    </source>
</evidence>
<feature type="non-terminal residue" evidence="3">
    <location>
        <position position="1"/>
    </location>
</feature>
<dbReference type="GO" id="GO:0046983">
    <property type="term" value="F:protein dimerization activity"/>
    <property type="evidence" value="ECO:0007669"/>
    <property type="project" value="InterPro"/>
</dbReference>
<gene>
    <name evidence="3" type="ORF">g.21949</name>
</gene>
<dbReference type="InterPro" id="IPR012337">
    <property type="entry name" value="RNaseH-like_sf"/>
</dbReference>
<name>A0A1B6HLG5_9HEMI</name>
<evidence type="ECO:0000259" key="2">
    <source>
        <dbReference type="Pfam" id="PF05699"/>
    </source>
</evidence>
<feature type="coiled-coil region" evidence="1">
    <location>
        <begin position="151"/>
        <end position="185"/>
    </location>
</feature>
<protein>
    <recommendedName>
        <fullName evidence="2">HAT C-terminal dimerisation domain-containing protein</fullName>
    </recommendedName>
</protein>
<dbReference type="Pfam" id="PF05699">
    <property type="entry name" value="Dimer_Tnp_hAT"/>
    <property type="match status" value="1"/>
</dbReference>
<reference evidence="3" key="1">
    <citation type="submission" date="2015-11" db="EMBL/GenBank/DDBJ databases">
        <title>De novo transcriptome assembly of four potential Pierce s Disease insect vectors from Arizona vineyards.</title>
        <authorList>
            <person name="Tassone E.E."/>
        </authorList>
    </citation>
    <scope>NUCLEOTIDE SEQUENCE</scope>
</reference>
<dbReference type="AlphaFoldDB" id="A0A1B6HLG5"/>
<evidence type="ECO:0000256" key="1">
    <source>
        <dbReference type="SAM" id="Coils"/>
    </source>
</evidence>